<organism evidence="1 2">
    <name type="scientific">Natrinema salaciae</name>
    <dbReference type="NCBI Taxonomy" id="1186196"/>
    <lineage>
        <taxon>Archaea</taxon>
        <taxon>Methanobacteriati</taxon>
        <taxon>Methanobacteriota</taxon>
        <taxon>Stenosarchaea group</taxon>
        <taxon>Halobacteria</taxon>
        <taxon>Halobacteriales</taxon>
        <taxon>Natrialbaceae</taxon>
        <taxon>Natrinema</taxon>
    </lineage>
</organism>
<sequence length="86" mass="9391">MSGDISHAERNFDDEDLFPENEIVPSLNRYALDLDREEFTAPSNEPTGAYSHAVNYFDGVVGRIHESYVSAIGTGTTNVDAGEKAP</sequence>
<name>A0A1H9ERF6_9EURY</name>
<evidence type="ECO:0000313" key="2">
    <source>
        <dbReference type="Proteomes" id="UP000199114"/>
    </source>
</evidence>
<gene>
    <name evidence="1" type="ORF">SAMN04489841_1361</name>
</gene>
<accession>A0A1H9ERF6</accession>
<keyword evidence="2" id="KW-1185">Reference proteome</keyword>
<protein>
    <submittedName>
        <fullName evidence="1">Uncharacterized protein</fullName>
    </submittedName>
</protein>
<dbReference type="AlphaFoldDB" id="A0A1H9ERF6"/>
<dbReference type="RefSeq" id="WP_139210825.1">
    <property type="nucleotide sequence ID" value="NZ_FOFD01000002.1"/>
</dbReference>
<reference evidence="2" key="1">
    <citation type="submission" date="2016-10" db="EMBL/GenBank/DDBJ databases">
        <authorList>
            <person name="Varghese N."/>
            <person name="Submissions S."/>
        </authorList>
    </citation>
    <scope>NUCLEOTIDE SEQUENCE [LARGE SCALE GENOMIC DNA]</scope>
    <source>
        <strain evidence="2">DSM 25055</strain>
    </source>
</reference>
<dbReference type="EMBL" id="FOFD01000002">
    <property type="protein sequence ID" value="SEQ28187.1"/>
    <property type="molecule type" value="Genomic_DNA"/>
</dbReference>
<evidence type="ECO:0000313" key="1">
    <source>
        <dbReference type="EMBL" id="SEQ28187.1"/>
    </source>
</evidence>
<dbReference type="Proteomes" id="UP000199114">
    <property type="component" value="Unassembled WGS sequence"/>
</dbReference>
<proteinExistence type="predicted"/>